<dbReference type="GO" id="GO:0016301">
    <property type="term" value="F:kinase activity"/>
    <property type="evidence" value="ECO:0007669"/>
    <property type="project" value="UniProtKB-KW"/>
</dbReference>
<dbReference type="InterPro" id="IPR046366">
    <property type="entry name" value="MPAB"/>
</dbReference>
<dbReference type="GO" id="GO:0016491">
    <property type="term" value="F:oxidoreductase activity"/>
    <property type="evidence" value="ECO:0007669"/>
    <property type="project" value="InterPro"/>
</dbReference>
<keyword evidence="2" id="KW-0418">Kinase</keyword>
<reference evidence="2 3" key="1">
    <citation type="submission" date="2015-06" db="EMBL/GenBank/DDBJ databases">
        <title>Survival trade-offs in plant roots during colonization by closely related pathogenic and mutualistic fungi.</title>
        <authorList>
            <person name="Hacquard S."/>
            <person name="Kracher B."/>
            <person name="Hiruma K."/>
            <person name="Weinman A."/>
            <person name="Muench P."/>
            <person name="Garrido Oter R."/>
            <person name="Ver Loren van Themaat E."/>
            <person name="Dallerey J.-F."/>
            <person name="Damm U."/>
            <person name="Henrissat B."/>
            <person name="Lespinet O."/>
            <person name="Thon M."/>
            <person name="Kemen E."/>
            <person name="McHardy A.C."/>
            <person name="Schulze-Lefert P."/>
            <person name="O'Connell R.J."/>
        </authorList>
    </citation>
    <scope>NUCLEOTIDE SEQUENCE [LARGE SCALE GENOMIC DNA]</scope>
    <source>
        <strain evidence="2 3">0861</strain>
    </source>
</reference>
<organism evidence="2 3">
    <name type="scientific">Colletotrichum tofieldiae</name>
    <dbReference type="NCBI Taxonomy" id="708197"/>
    <lineage>
        <taxon>Eukaryota</taxon>
        <taxon>Fungi</taxon>
        <taxon>Dikarya</taxon>
        <taxon>Ascomycota</taxon>
        <taxon>Pezizomycotina</taxon>
        <taxon>Sordariomycetes</taxon>
        <taxon>Hypocreomycetidae</taxon>
        <taxon>Glomerellales</taxon>
        <taxon>Glomerellaceae</taxon>
        <taxon>Colletotrichum</taxon>
        <taxon>Colletotrichum spaethianum species complex</taxon>
    </lineage>
</organism>
<keyword evidence="1" id="KW-0812">Transmembrane</keyword>
<keyword evidence="1" id="KW-1133">Transmembrane helix</keyword>
<dbReference type="Proteomes" id="UP000076552">
    <property type="component" value="Unassembled WGS sequence"/>
</dbReference>
<keyword evidence="2" id="KW-0808">Transferase</keyword>
<dbReference type="PANTHER" id="PTHR36124:SF1">
    <property type="entry name" value="ER-BOUND OXYGENASE MPAB_MPAB'_RUBBER OXYGENASE CATALYTIC DOMAIN-CONTAINING PROTEIN"/>
    <property type="match status" value="1"/>
</dbReference>
<dbReference type="STRING" id="708197.A0A166S763"/>
<evidence type="ECO:0000313" key="3">
    <source>
        <dbReference type="Proteomes" id="UP000076552"/>
    </source>
</evidence>
<dbReference type="PANTHER" id="PTHR36124">
    <property type="match status" value="1"/>
</dbReference>
<gene>
    <name evidence="2" type="ORF">CT0861_07057</name>
</gene>
<dbReference type="AlphaFoldDB" id="A0A166S763"/>
<keyword evidence="1" id="KW-0472">Membrane</keyword>
<dbReference type="EMBL" id="LFIV01000091">
    <property type="protein sequence ID" value="KZL70341.1"/>
    <property type="molecule type" value="Genomic_DNA"/>
</dbReference>
<keyword evidence="3" id="KW-1185">Reference proteome</keyword>
<evidence type="ECO:0000256" key="1">
    <source>
        <dbReference type="SAM" id="Phobius"/>
    </source>
</evidence>
<protein>
    <submittedName>
        <fullName evidence="2">Dephospho-CoA kinase</fullName>
    </submittedName>
</protein>
<accession>A0A166S763</accession>
<feature type="transmembrane region" description="Helical" evidence="1">
    <location>
        <begin position="33"/>
        <end position="55"/>
    </location>
</feature>
<proteinExistence type="predicted"/>
<sequence>MDAEMSNTTHFGSPGTQGASSFLGYVTLVPKSLASTTMAVALVAGWVALCAALRFRRITNFRRQMGFTDRDSLARMTNDQAQLILKNVIEFEFPKMYLLSLQFAIFKTYGFESMSRLIVATKNLADPANAQKRYEDTTILFGEFSLNPPTSDRALKAISRMNYLHSRYVAAGQISNADFLYTLAVCITEPIRFMRLYEWRALTDMEVCAIGTHWKAIGDAMDIQYKGFLRRELWADGIEFVDDITAWAAQYEIDDMKPARVNLQASSQLTDMMIFHVPSFAKAFAREVLFPEPGIVASLVAYAALVARRFIVRHLMLPRFTPVVFFSGPDPDTGRILHHDYLVHPYYNPATVWNRWGPVGLVTRLLGGTVPGPENMMPQGFLLEDIGPQEKMGKGSAEMAQGVEMLKGRRRGLFSRLHQSRRDCTNCEKDGNGFDYKCASDERSEDDAIGCTHWGEKKCIRGTLRSSTETYLFQTRTSSG</sequence>
<comment type="caution">
    <text evidence="2">The sequence shown here is derived from an EMBL/GenBank/DDBJ whole genome shotgun (WGS) entry which is preliminary data.</text>
</comment>
<evidence type="ECO:0000313" key="2">
    <source>
        <dbReference type="EMBL" id="KZL70341.1"/>
    </source>
</evidence>
<name>A0A166S763_9PEZI</name>